<dbReference type="InterPro" id="IPR017896">
    <property type="entry name" value="4Fe4S_Fe-S-bd"/>
</dbReference>
<dbReference type="EMBL" id="FQZV01000078">
    <property type="protein sequence ID" value="SHK13697.1"/>
    <property type="molecule type" value="Genomic_DNA"/>
</dbReference>
<organism evidence="6 7">
    <name type="scientific">Geosporobacter subterraneus DSM 17957</name>
    <dbReference type="NCBI Taxonomy" id="1121919"/>
    <lineage>
        <taxon>Bacteria</taxon>
        <taxon>Bacillati</taxon>
        <taxon>Bacillota</taxon>
        <taxon>Clostridia</taxon>
        <taxon>Peptostreptococcales</taxon>
        <taxon>Thermotaleaceae</taxon>
        <taxon>Geosporobacter</taxon>
    </lineage>
</organism>
<dbReference type="AlphaFoldDB" id="A0A1M6Q0M2"/>
<reference evidence="7" key="1">
    <citation type="submission" date="2016-11" db="EMBL/GenBank/DDBJ databases">
        <authorList>
            <person name="Varghese N."/>
            <person name="Submissions S."/>
        </authorList>
    </citation>
    <scope>NUCLEOTIDE SEQUENCE [LARGE SCALE GENOMIC DNA]</scope>
    <source>
        <strain evidence="7">DSM 17957</strain>
    </source>
</reference>
<gene>
    <name evidence="6" type="ORF">SAMN02745975_03734</name>
</gene>
<feature type="domain" description="4Fe-4S ferredoxin-type" evidence="5">
    <location>
        <begin position="1"/>
        <end position="29"/>
    </location>
</feature>
<name>A0A1M6Q0M2_9FIRM</name>
<keyword evidence="3 4" id="KW-0411">Iron-sulfur</keyword>
<evidence type="ECO:0000313" key="6">
    <source>
        <dbReference type="EMBL" id="SHK13697.1"/>
    </source>
</evidence>
<dbReference type="RefSeq" id="WP_110942685.1">
    <property type="nucleotide sequence ID" value="NZ_FQZV01000078.1"/>
</dbReference>
<evidence type="ECO:0000256" key="3">
    <source>
        <dbReference type="ARBA" id="ARBA00023014"/>
    </source>
</evidence>
<comment type="function">
    <text evidence="4">Ferredoxins are iron-sulfur proteins that transfer electrons in a wide variety of metabolic reactions.</text>
</comment>
<keyword evidence="2 4" id="KW-0408">Iron</keyword>
<dbReference type="GO" id="GO:0005506">
    <property type="term" value="F:iron ion binding"/>
    <property type="evidence" value="ECO:0007669"/>
    <property type="project" value="UniProtKB-UniRule"/>
</dbReference>
<dbReference type="PROSITE" id="PS00198">
    <property type="entry name" value="4FE4S_FER_1"/>
    <property type="match status" value="1"/>
</dbReference>
<dbReference type="SUPFAM" id="SSF54862">
    <property type="entry name" value="4Fe-4S ferredoxins"/>
    <property type="match status" value="1"/>
</dbReference>
<dbReference type="Gene3D" id="3.30.70.20">
    <property type="match status" value="1"/>
</dbReference>
<dbReference type="PROSITE" id="PS51379">
    <property type="entry name" value="4FE4S_FER_2"/>
    <property type="match status" value="1"/>
</dbReference>
<dbReference type="STRING" id="1121919.SAMN02745975_03734"/>
<keyword evidence="7" id="KW-1185">Reference proteome</keyword>
<evidence type="ECO:0000256" key="4">
    <source>
        <dbReference type="RuleBase" id="RU368020"/>
    </source>
</evidence>
<dbReference type="Proteomes" id="UP000184536">
    <property type="component" value="Unassembled WGS sequence"/>
</dbReference>
<proteinExistence type="predicted"/>
<keyword evidence="4" id="KW-0249">Electron transport</keyword>
<dbReference type="PRINTS" id="PR00352">
    <property type="entry name" value="3FE4SFRDOXIN"/>
</dbReference>
<dbReference type="OrthoDB" id="9803319at2"/>
<dbReference type="InterPro" id="IPR001080">
    <property type="entry name" value="3Fe4S_ferredoxin"/>
</dbReference>
<dbReference type="GO" id="GO:0009055">
    <property type="term" value="F:electron transfer activity"/>
    <property type="evidence" value="ECO:0007669"/>
    <property type="project" value="UniProtKB-UniRule"/>
</dbReference>
<evidence type="ECO:0000313" key="7">
    <source>
        <dbReference type="Proteomes" id="UP000184536"/>
    </source>
</evidence>
<evidence type="ECO:0000256" key="1">
    <source>
        <dbReference type="ARBA" id="ARBA00022723"/>
    </source>
</evidence>
<evidence type="ECO:0000256" key="2">
    <source>
        <dbReference type="ARBA" id="ARBA00023004"/>
    </source>
</evidence>
<dbReference type="Pfam" id="PF13370">
    <property type="entry name" value="Fer4_13"/>
    <property type="match status" value="1"/>
</dbReference>
<protein>
    <recommendedName>
        <fullName evidence="4">Ferredoxin</fullName>
    </recommendedName>
</protein>
<dbReference type="GO" id="GO:0051536">
    <property type="term" value="F:iron-sulfur cluster binding"/>
    <property type="evidence" value="ECO:0007669"/>
    <property type="project" value="UniProtKB-KW"/>
</dbReference>
<keyword evidence="4" id="KW-0813">Transport</keyword>
<keyword evidence="1 4" id="KW-0479">Metal-binding</keyword>
<dbReference type="InterPro" id="IPR017900">
    <property type="entry name" value="4Fe4S_Fe_S_CS"/>
</dbReference>
<sequence>MKAFVNKNVCIFCGMCGGACPNIFFADYDSKSVALDIELTGELLVMARHAESICPVGAIVIKDVLQK</sequence>
<accession>A0A1M6Q0M2</accession>
<evidence type="ECO:0000259" key="5">
    <source>
        <dbReference type="PROSITE" id="PS51379"/>
    </source>
</evidence>